<evidence type="ECO:0000313" key="9">
    <source>
        <dbReference type="EMBL" id="MBC2845548.1"/>
    </source>
</evidence>
<evidence type="ECO:0000256" key="4">
    <source>
        <dbReference type="ARBA" id="ARBA00023277"/>
    </source>
</evidence>
<dbReference type="Pfam" id="PF00150">
    <property type="entry name" value="Cellulase"/>
    <property type="match status" value="1"/>
</dbReference>
<dbReference type="InterPro" id="IPR050386">
    <property type="entry name" value="Glycosyl_hydrolase_5"/>
</dbReference>
<evidence type="ECO:0000259" key="8">
    <source>
        <dbReference type="Pfam" id="PF00150"/>
    </source>
</evidence>
<keyword evidence="5 7" id="KW-0326">Glycosidase</keyword>
<accession>A0A842IXP2</accession>
<dbReference type="AlphaFoldDB" id="A0A842IXP2"/>
<evidence type="ECO:0000256" key="5">
    <source>
        <dbReference type="ARBA" id="ARBA00023295"/>
    </source>
</evidence>
<keyword evidence="10" id="KW-1185">Reference proteome</keyword>
<dbReference type="PANTHER" id="PTHR31297:SF41">
    <property type="entry name" value="ENDOGLUCANASE, PUTATIVE (AFU_ORTHOLOGUE AFUA_5G01830)-RELATED"/>
    <property type="match status" value="1"/>
</dbReference>
<keyword evidence="3" id="KW-0136">Cellulose degradation</keyword>
<evidence type="ECO:0000256" key="3">
    <source>
        <dbReference type="ARBA" id="ARBA00023001"/>
    </source>
</evidence>
<gene>
    <name evidence="9" type="ORF">H7F21_10640</name>
</gene>
<evidence type="ECO:0000256" key="1">
    <source>
        <dbReference type="ARBA" id="ARBA00005641"/>
    </source>
</evidence>
<evidence type="ECO:0000256" key="7">
    <source>
        <dbReference type="RuleBase" id="RU361153"/>
    </source>
</evidence>
<dbReference type="RefSeq" id="WP_185789273.1">
    <property type="nucleotide sequence ID" value="NZ_JACLCP010000003.1"/>
</dbReference>
<evidence type="ECO:0000313" key="10">
    <source>
        <dbReference type="Proteomes" id="UP000533900"/>
    </source>
</evidence>
<evidence type="ECO:0000256" key="2">
    <source>
        <dbReference type="ARBA" id="ARBA00022801"/>
    </source>
</evidence>
<dbReference type="GO" id="GO:0009986">
    <property type="term" value="C:cell surface"/>
    <property type="evidence" value="ECO:0007669"/>
    <property type="project" value="TreeGrafter"/>
</dbReference>
<dbReference type="InterPro" id="IPR018087">
    <property type="entry name" value="Glyco_hydro_5_CS"/>
</dbReference>
<dbReference type="EMBL" id="JACLCP010000003">
    <property type="protein sequence ID" value="MBC2845548.1"/>
    <property type="molecule type" value="Genomic_DNA"/>
</dbReference>
<comment type="similarity">
    <text evidence="1 7">Belongs to the glycosyl hydrolase 5 (cellulase A) family.</text>
</comment>
<dbReference type="InterPro" id="IPR017853">
    <property type="entry name" value="GH"/>
</dbReference>
<dbReference type="PROSITE" id="PS51257">
    <property type="entry name" value="PROKAR_LIPOPROTEIN"/>
    <property type="match status" value="1"/>
</dbReference>
<comment type="caution">
    <text evidence="9">The sequence shown here is derived from an EMBL/GenBank/DDBJ whole genome shotgun (WGS) entry which is preliminary data.</text>
</comment>
<sequence length="384" mass="43291">MRPYLYLLVTALTLTISCEKPTMKITMVQQHENPGDDGDDFASEFDDGEMRNMSSFDIVAEMKAGWNLGNSLDVEGPNETDWGNPVTTRALIDEISDRGFNTIRVPITWRFHQGLGPNYIVEEAWLDRVEEVVNYVRANNMYVIVNVHHDDTWIIPTYENGDAVKNRLSKLWTQIANRFKNYSDYVIFETLNEPRYENTPEEWIGGTAEGRDMVNQYHKTSLDAIRATGGNNTSRHIMISTYAASTLPHVLDALVIPNNDNKTIISLHSYFPFPFTLGGTDSTWGTDSDKSQLDSEMNKIKTKFIDNGKAVVLGEWSSGNQNNLSDRLEHATYYAQAAAARGIASVWWDNGNSSVSNDGLAVFNRQNMTWPFGEIADAVIEAYD</sequence>
<dbReference type="Gene3D" id="3.20.20.80">
    <property type="entry name" value="Glycosidases"/>
    <property type="match status" value="1"/>
</dbReference>
<proteinExistence type="inferred from homology"/>
<name>A0A842IXP2_9FLAO</name>
<dbReference type="SUPFAM" id="SSF51445">
    <property type="entry name" value="(Trans)glycosidases"/>
    <property type="match status" value="1"/>
</dbReference>
<protein>
    <submittedName>
        <fullName evidence="9">Glycoside hydrolase family 5 protein</fullName>
    </submittedName>
</protein>
<reference evidence="9" key="1">
    <citation type="submission" date="2020-08" db="EMBL/GenBank/DDBJ databases">
        <title>Winogradskyella ouciana sp. nov., isolated from the hadal seawater of the Mariana Trench.</title>
        <authorList>
            <person name="He X."/>
        </authorList>
    </citation>
    <scope>NUCLEOTIDE SEQUENCE [LARGE SCALE GENOMIC DNA]</scope>
    <source>
        <strain evidence="9">KCTC 52348</strain>
    </source>
</reference>
<organism evidence="9 10">
    <name type="scientific">Winogradskyella flava</name>
    <dbReference type="NCBI Taxonomy" id="1884876"/>
    <lineage>
        <taxon>Bacteria</taxon>
        <taxon>Pseudomonadati</taxon>
        <taxon>Bacteroidota</taxon>
        <taxon>Flavobacteriia</taxon>
        <taxon>Flavobacteriales</taxon>
        <taxon>Flavobacteriaceae</taxon>
        <taxon>Winogradskyella</taxon>
    </lineage>
</organism>
<dbReference type="GO" id="GO:0030245">
    <property type="term" value="P:cellulose catabolic process"/>
    <property type="evidence" value="ECO:0007669"/>
    <property type="project" value="UniProtKB-KW"/>
</dbReference>
<feature type="domain" description="Glycoside hydrolase family 5" evidence="8">
    <location>
        <begin position="78"/>
        <end position="353"/>
    </location>
</feature>
<keyword evidence="2 7" id="KW-0378">Hydrolase</keyword>
<keyword evidence="4" id="KW-0119">Carbohydrate metabolism</keyword>
<keyword evidence="6" id="KW-0624">Polysaccharide degradation</keyword>
<dbReference type="Proteomes" id="UP000533900">
    <property type="component" value="Unassembled WGS sequence"/>
</dbReference>
<dbReference type="PANTHER" id="PTHR31297">
    <property type="entry name" value="GLUCAN ENDO-1,6-BETA-GLUCOSIDASE B"/>
    <property type="match status" value="1"/>
</dbReference>
<dbReference type="PROSITE" id="PS00659">
    <property type="entry name" value="GLYCOSYL_HYDROL_F5"/>
    <property type="match status" value="1"/>
</dbReference>
<evidence type="ECO:0000256" key="6">
    <source>
        <dbReference type="ARBA" id="ARBA00023326"/>
    </source>
</evidence>
<dbReference type="InterPro" id="IPR001547">
    <property type="entry name" value="Glyco_hydro_5"/>
</dbReference>
<dbReference type="GO" id="GO:0008422">
    <property type="term" value="F:beta-glucosidase activity"/>
    <property type="evidence" value="ECO:0007669"/>
    <property type="project" value="TreeGrafter"/>
</dbReference>
<dbReference type="GO" id="GO:0005576">
    <property type="term" value="C:extracellular region"/>
    <property type="evidence" value="ECO:0007669"/>
    <property type="project" value="TreeGrafter"/>
</dbReference>